<dbReference type="InterPro" id="IPR051396">
    <property type="entry name" value="Bact_Antivir_Def_Nuclease"/>
</dbReference>
<name>A0A6N3DJ52_9FIRM</name>
<dbReference type="Gene3D" id="3.40.50.300">
    <property type="entry name" value="P-loop containing nucleotide triphosphate hydrolases"/>
    <property type="match status" value="1"/>
</dbReference>
<feature type="domain" description="OLD protein-like TOPRIM" evidence="2">
    <location>
        <begin position="378"/>
        <end position="443"/>
    </location>
</feature>
<evidence type="ECO:0000259" key="2">
    <source>
        <dbReference type="Pfam" id="PF20469"/>
    </source>
</evidence>
<dbReference type="EMBL" id="CACRUX010000057">
    <property type="protein sequence ID" value="VYU27438.1"/>
    <property type="molecule type" value="Genomic_DNA"/>
</dbReference>
<dbReference type="SUPFAM" id="SSF52540">
    <property type="entry name" value="P-loop containing nucleoside triphosphate hydrolases"/>
    <property type="match status" value="1"/>
</dbReference>
<protein>
    <submittedName>
        <fullName evidence="3">Recombination protein F</fullName>
    </submittedName>
</protein>
<dbReference type="InterPro" id="IPR041685">
    <property type="entry name" value="AAA_GajA/Old/RecF-like"/>
</dbReference>
<dbReference type="PANTHER" id="PTHR43581">
    <property type="entry name" value="ATP/GTP PHOSPHATASE"/>
    <property type="match status" value="1"/>
</dbReference>
<dbReference type="PANTHER" id="PTHR43581:SF4">
    <property type="entry name" value="ATP_GTP PHOSPHATASE"/>
    <property type="match status" value="1"/>
</dbReference>
<gene>
    <name evidence="3" type="ORF">VRLFYP33_01612</name>
</gene>
<dbReference type="InterPro" id="IPR027417">
    <property type="entry name" value="P-loop_NTPase"/>
</dbReference>
<proteinExistence type="predicted"/>
<dbReference type="AlphaFoldDB" id="A0A6N3DJ52"/>
<dbReference type="RefSeq" id="WP_156705184.1">
    <property type="nucleotide sequence ID" value="NZ_CACRUX010000057.1"/>
</dbReference>
<dbReference type="Pfam" id="PF20469">
    <property type="entry name" value="OLD-like_TOPRIM"/>
    <property type="match status" value="1"/>
</dbReference>
<dbReference type="CDD" id="cd01026">
    <property type="entry name" value="TOPRIM_OLD"/>
    <property type="match status" value="1"/>
</dbReference>
<dbReference type="InterPro" id="IPR034139">
    <property type="entry name" value="TOPRIM_OLD"/>
</dbReference>
<evidence type="ECO:0000313" key="3">
    <source>
        <dbReference type="EMBL" id="VYU27438.1"/>
    </source>
</evidence>
<feature type="domain" description="Endonuclease GajA/Old nuclease/RecF-like AAA" evidence="1">
    <location>
        <begin position="1"/>
        <end position="50"/>
    </location>
</feature>
<dbReference type="Pfam" id="PF13175">
    <property type="entry name" value="AAA_15"/>
    <property type="match status" value="1"/>
</dbReference>
<reference evidence="3" key="1">
    <citation type="submission" date="2019-11" db="EMBL/GenBank/DDBJ databases">
        <authorList>
            <person name="Feng L."/>
        </authorList>
    </citation>
    <scope>NUCLEOTIDE SEQUENCE</scope>
    <source>
        <strain evidence="3">VrattiLFYP33</strain>
    </source>
</reference>
<sequence>MYLATLEIENFRNLNQTKLSFHEHCNYLIGENSIGKSNLLALIQIMTSGRRLVEGDFFDIVKPVKVRLEIVVTPHEELPPLLIKAVKNGRILLEWEQVNVATKPRLYEVLTTTARRSVSLKTLTYMAYFALKDIGIYSFDTKEESFYEELRDLLGEALDVAICKKDSPVTKSMSLIALRIRQFQMVMPHLPIYMIIVLAQLTQWPLMERGSMTHTKIDKSERYAGFYTPDALRLVAMVVFRLVQKIFRLKKQNRLESRIVVMKGKRYLPLAISLDEVETHLNPLMQRAMVDYFKEMMANENIGFLRILKDVFGIDGILGQVFIVTHSAEVLSDDYRQIIRFYRQPSGSLKIACGVTFEVSSEAEEHLIAYFSAVKEALYTRCVMIVEGETEYSSFRQFAKTLGIPLDFYGIGLINARGQGSISRLAELFNRFDIPVIALYDRDVRTDVRAGKKQVYFTDTICYEYDLVSHLIRRRQRSVLDNIVRMVVSLEGGSQLVSKKAITQGVDKLIKYAKSQNESLQGLVNRAFHERKLNSIPNREEHLLEVYYFSWLFFQKGITIGKCIAYNIKEREDIPPAFVRVIKKAQQLAQQQDAWLAVAEETKYGK</sequence>
<dbReference type="PROSITE" id="PS50007">
    <property type="entry name" value="PIPLC_X_DOMAIN"/>
    <property type="match status" value="1"/>
</dbReference>
<evidence type="ECO:0000259" key="1">
    <source>
        <dbReference type="Pfam" id="PF13175"/>
    </source>
</evidence>
<organism evidence="3">
    <name type="scientific">Veillonella ratti</name>
    <dbReference type="NCBI Taxonomy" id="103892"/>
    <lineage>
        <taxon>Bacteria</taxon>
        <taxon>Bacillati</taxon>
        <taxon>Bacillota</taxon>
        <taxon>Negativicutes</taxon>
        <taxon>Veillonellales</taxon>
        <taxon>Veillonellaceae</taxon>
        <taxon>Veillonella</taxon>
    </lineage>
</organism>
<accession>A0A6N3DJ52</accession>